<gene>
    <name evidence="2" type="ORF">JKP88DRAFT_334873</name>
</gene>
<proteinExistence type="predicted"/>
<feature type="region of interest" description="Disordered" evidence="1">
    <location>
        <begin position="144"/>
        <end position="174"/>
    </location>
</feature>
<keyword evidence="3" id="KW-1185">Reference proteome</keyword>
<dbReference type="Proteomes" id="UP000664859">
    <property type="component" value="Unassembled WGS sequence"/>
</dbReference>
<evidence type="ECO:0000313" key="3">
    <source>
        <dbReference type="Proteomes" id="UP000664859"/>
    </source>
</evidence>
<accession>A0A836C904</accession>
<dbReference type="EMBL" id="JAFCMP010000535">
    <property type="protein sequence ID" value="KAG5176622.1"/>
    <property type="molecule type" value="Genomic_DNA"/>
</dbReference>
<evidence type="ECO:0000313" key="2">
    <source>
        <dbReference type="EMBL" id="KAG5176622.1"/>
    </source>
</evidence>
<name>A0A836C904_9STRA</name>
<sequence length="384" mass="41092">MPRKVRPVFEQIFEPGISLHTLGLDAFVDRTLLSPPMRPRVKRNKSDSLEAAWELAFHRRINVIIIVDTQCRACTRPADRHLPKGYTTQDFVHFSRRTAAATVTNTAHHERQQQRWGGAVDQPPLSGRPATADSAVRVSAQVMPGTRPSTAPTLGSSVCSSSGGGTGVDSGRGSAAHCGSGNGNGDGGHGCSRNSKCDGAADRRQQIRNWWRLQPPLLLTERNTWARSGGSSSSSAQNETAAVPTSAGPRRALLVTAHRPRSAALPRTRSDGGGLAGQARSDHASSKRRPAADQCKSASAAATAPLRPRSAAARAAAASAAADAVPLAVYMTLADRTRGLLGRQQQQQQRRRRRPQTAPLQRSAARDAPVTLRARPYNVKMLCK</sequence>
<feature type="compositionally biased region" description="Low complexity" evidence="1">
    <location>
        <begin position="292"/>
        <end position="307"/>
    </location>
</feature>
<evidence type="ECO:0000256" key="1">
    <source>
        <dbReference type="SAM" id="MobiDB-lite"/>
    </source>
</evidence>
<feature type="region of interest" description="Disordered" evidence="1">
    <location>
        <begin position="108"/>
        <end position="130"/>
    </location>
</feature>
<feature type="region of interest" description="Disordered" evidence="1">
    <location>
        <begin position="340"/>
        <end position="371"/>
    </location>
</feature>
<dbReference type="AlphaFoldDB" id="A0A836C904"/>
<feature type="region of interest" description="Disordered" evidence="1">
    <location>
        <begin position="225"/>
        <end position="307"/>
    </location>
</feature>
<organism evidence="2 3">
    <name type="scientific">Tribonema minus</name>
    <dbReference type="NCBI Taxonomy" id="303371"/>
    <lineage>
        <taxon>Eukaryota</taxon>
        <taxon>Sar</taxon>
        <taxon>Stramenopiles</taxon>
        <taxon>Ochrophyta</taxon>
        <taxon>PX clade</taxon>
        <taxon>Xanthophyceae</taxon>
        <taxon>Tribonematales</taxon>
        <taxon>Tribonemataceae</taxon>
        <taxon>Tribonema</taxon>
    </lineage>
</organism>
<protein>
    <submittedName>
        <fullName evidence="2">Uncharacterized protein</fullName>
    </submittedName>
</protein>
<reference evidence="2" key="1">
    <citation type="submission" date="2021-02" db="EMBL/GenBank/DDBJ databases">
        <title>First Annotated Genome of the Yellow-green Alga Tribonema minus.</title>
        <authorList>
            <person name="Mahan K.M."/>
        </authorList>
    </citation>
    <scope>NUCLEOTIDE SEQUENCE</scope>
    <source>
        <strain evidence="2">UTEX B ZZ1240</strain>
    </source>
</reference>
<comment type="caution">
    <text evidence="2">The sequence shown here is derived from an EMBL/GenBank/DDBJ whole genome shotgun (WGS) entry which is preliminary data.</text>
</comment>